<accession>A0ABX0TUR3</accession>
<dbReference type="Proteomes" id="UP000727456">
    <property type="component" value="Unassembled WGS sequence"/>
</dbReference>
<reference evidence="1 2" key="1">
    <citation type="submission" date="2020-03" db="EMBL/GenBank/DDBJ databases">
        <title>Genomic Encyclopedia of Type Strains, Phase III (KMG-III): the genomes of soil and plant-associated and newly described type strains.</title>
        <authorList>
            <person name="Whitman W."/>
        </authorList>
    </citation>
    <scope>NUCLEOTIDE SEQUENCE [LARGE SCALE GENOMIC DNA]</scope>
    <source>
        <strain evidence="1 2">CECT 8804</strain>
    </source>
</reference>
<dbReference type="EMBL" id="JAAOZC010000003">
    <property type="protein sequence ID" value="NIJ08127.1"/>
    <property type="molecule type" value="Genomic_DNA"/>
</dbReference>
<evidence type="ECO:0000313" key="2">
    <source>
        <dbReference type="Proteomes" id="UP000727456"/>
    </source>
</evidence>
<name>A0ABX0TUR3_9SPHN</name>
<gene>
    <name evidence="1" type="ORF">FHS31_001737</name>
</gene>
<proteinExistence type="predicted"/>
<comment type="caution">
    <text evidence="1">The sequence shown here is derived from an EMBL/GenBank/DDBJ whole genome shotgun (WGS) entry which is preliminary data.</text>
</comment>
<organism evidence="1 2">
    <name type="scientific">Sphingomonas vulcanisoli</name>
    <dbReference type="NCBI Taxonomy" id="1658060"/>
    <lineage>
        <taxon>Bacteria</taxon>
        <taxon>Pseudomonadati</taxon>
        <taxon>Pseudomonadota</taxon>
        <taxon>Alphaproteobacteria</taxon>
        <taxon>Sphingomonadales</taxon>
        <taxon>Sphingomonadaceae</taxon>
        <taxon>Sphingomonas</taxon>
    </lineage>
</organism>
<evidence type="ECO:0000313" key="1">
    <source>
        <dbReference type="EMBL" id="NIJ08127.1"/>
    </source>
</evidence>
<keyword evidence="2" id="KW-1185">Reference proteome</keyword>
<protein>
    <submittedName>
        <fullName evidence="1">Uncharacterized protein</fullName>
    </submittedName>
</protein>
<sequence length="72" mass="8009">MPGKAYATYPAVCWIILPLAGEDFGREVRRKWETGASHPRPDAYMGTIQKIRPMARVCESEAARPGFGTRSV</sequence>